<dbReference type="InterPro" id="IPR053801">
    <property type="entry name" value="DUF6959"/>
</dbReference>
<gene>
    <name evidence="1" type="ORF">C5F51_02695</name>
</gene>
<dbReference type="AlphaFoldDB" id="A0A2S6AFL5"/>
<evidence type="ECO:0000313" key="2">
    <source>
        <dbReference type="Proteomes" id="UP000238356"/>
    </source>
</evidence>
<dbReference type="EMBL" id="PSZD01000001">
    <property type="protein sequence ID" value="PPJ33198.1"/>
    <property type="molecule type" value="Genomic_DNA"/>
</dbReference>
<dbReference type="Proteomes" id="UP000238356">
    <property type="component" value="Unassembled WGS sequence"/>
</dbReference>
<name>A0A2S6AFL5_9NOCA</name>
<dbReference type="Pfam" id="PF22281">
    <property type="entry name" value="DUF6959"/>
    <property type="match status" value="1"/>
</dbReference>
<proteinExistence type="predicted"/>
<sequence>MQGDSLSILAETLAEAREELQKGDADEAQYAVDMALNTARSMLEAYERMMNDAGLNLPYSTE</sequence>
<accession>A0A2S6AFL5</accession>
<keyword evidence="2" id="KW-1185">Reference proteome</keyword>
<comment type="caution">
    <text evidence="1">The sequence shown here is derived from an EMBL/GenBank/DDBJ whole genome shotgun (WGS) entry which is preliminary data.</text>
</comment>
<organism evidence="1 2">
    <name type="scientific">Nocardia nova</name>
    <dbReference type="NCBI Taxonomy" id="37330"/>
    <lineage>
        <taxon>Bacteria</taxon>
        <taxon>Bacillati</taxon>
        <taxon>Actinomycetota</taxon>
        <taxon>Actinomycetes</taxon>
        <taxon>Mycobacteriales</taxon>
        <taxon>Nocardiaceae</taxon>
        <taxon>Nocardia</taxon>
    </lineage>
</organism>
<protein>
    <submittedName>
        <fullName evidence="1">Uncharacterized protein</fullName>
    </submittedName>
</protein>
<reference evidence="1 2" key="1">
    <citation type="submission" date="2018-02" db="EMBL/GenBank/DDBJ databases">
        <title>8 Nocardia nova and 1 Nocardia cyriacigeorgica strain used for evolution to TMP-SMX.</title>
        <authorList>
            <person name="Mehta H."/>
            <person name="Weng J."/>
            <person name="Shamoo Y."/>
        </authorList>
    </citation>
    <scope>NUCLEOTIDE SEQUENCE [LARGE SCALE GENOMIC DNA]</scope>
    <source>
        <strain evidence="1 2">BAA2227</strain>
    </source>
</reference>
<evidence type="ECO:0000313" key="1">
    <source>
        <dbReference type="EMBL" id="PPJ33198.1"/>
    </source>
</evidence>